<evidence type="ECO:0000313" key="2">
    <source>
        <dbReference type="Proteomes" id="UP000886501"/>
    </source>
</evidence>
<comment type="caution">
    <text evidence="1">The sequence shown here is derived from an EMBL/GenBank/DDBJ whole genome shotgun (WGS) entry which is preliminary data.</text>
</comment>
<dbReference type="EMBL" id="MU118497">
    <property type="protein sequence ID" value="KAF9642404.1"/>
    <property type="molecule type" value="Genomic_DNA"/>
</dbReference>
<protein>
    <submittedName>
        <fullName evidence="1">Actin-like ATPase domain-containing protein</fullName>
    </submittedName>
</protein>
<reference evidence="1" key="1">
    <citation type="submission" date="2019-10" db="EMBL/GenBank/DDBJ databases">
        <authorList>
            <consortium name="DOE Joint Genome Institute"/>
            <person name="Kuo A."/>
            <person name="Miyauchi S."/>
            <person name="Kiss E."/>
            <person name="Drula E."/>
            <person name="Kohler A."/>
            <person name="Sanchez-Garcia M."/>
            <person name="Andreopoulos B."/>
            <person name="Barry K.W."/>
            <person name="Bonito G."/>
            <person name="Buee M."/>
            <person name="Carver A."/>
            <person name="Chen C."/>
            <person name="Cichocki N."/>
            <person name="Clum A."/>
            <person name="Culley D."/>
            <person name="Crous P.W."/>
            <person name="Fauchery L."/>
            <person name="Girlanda M."/>
            <person name="Hayes R."/>
            <person name="Keri Z."/>
            <person name="Labutti K."/>
            <person name="Lipzen A."/>
            <person name="Lombard V."/>
            <person name="Magnuson J."/>
            <person name="Maillard F."/>
            <person name="Morin E."/>
            <person name="Murat C."/>
            <person name="Nolan M."/>
            <person name="Ohm R."/>
            <person name="Pangilinan J."/>
            <person name="Pereira M."/>
            <person name="Perotto S."/>
            <person name="Peter M."/>
            <person name="Riley R."/>
            <person name="Sitrit Y."/>
            <person name="Stielow B."/>
            <person name="Szollosi G."/>
            <person name="Zifcakova L."/>
            <person name="Stursova M."/>
            <person name="Spatafora J.W."/>
            <person name="Tedersoo L."/>
            <person name="Vaario L.-M."/>
            <person name="Yamada A."/>
            <person name="Yan M."/>
            <person name="Wang P."/>
            <person name="Xu J."/>
            <person name="Bruns T."/>
            <person name="Baldrian P."/>
            <person name="Vilgalys R."/>
            <person name="Henrissat B."/>
            <person name="Grigoriev I.V."/>
            <person name="Hibbett D."/>
            <person name="Nagy L.G."/>
            <person name="Martin F.M."/>
        </authorList>
    </citation>
    <scope>NUCLEOTIDE SEQUENCE</scope>
    <source>
        <strain evidence="1">P2</strain>
    </source>
</reference>
<reference evidence="1" key="2">
    <citation type="journal article" date="2020" name="Nat. Commun.">
        <title>Large-scale genome sequencing of mycorrhizal fungi provides insights into the early evolution of symbiotic traits.</title>
        <authorList>
            <person name="Miyauchi S."/>
            <person name="Kiss E."/>
            <person name="Kuo A."/>
            <person name="Drula E."/>
            <person name="Kohler A."/>
            <person name="Sanchez-Garcia M."/>
            <person name="Morin E."/>
            <person name="Andreopoulos B."/>
            <person name="Barry K.W."/>
            <person name="Bonito G."/>
            <person name="Buee M."/>
            <person name="Carver A."/>
            <person name="Chen C."/>
            <person name="Cichocki N."/>
            <person name="Clum A."/>
            <person name="Culley D."/>
            <person name="Crous P.W."/>
            <person name="Fauchery L."/>
            <person name="Girlanda M."/>
            <person name="Hayes R.D."/>
            <person name="Keri Z."/>
            <person name="LaButti K."/>
            <person name="Lipzen A."/>
            <person name="Lombard V."/>
            <person name="Magnuson J."/>
            <person name="Maillard F."/>
            <person name="Murat C."/>
            <person name="Nolan M."/>
            <person name="Ohm R.A."/>
            <person name="Pangilinan J."/>
            <person name="Pereira M.F."/>
            <person name="Perotto S."/>
            <person name="Peter M."/>
            <person name="Pfister S."/>
            <person name="Riley R."/>
            <person name="Sitrit Y."/>
            <person name="Stielow J.B."/>
            <person name="Szollosi G."/>
            <person name="Zifcakova L."/>
            <person name="Stursova M."/>
            <person name="Spatafora J.W."/>
            <person name="Tedersoo L."/>
            <person name="Vaario L.M."/>
            <person name="Yamada A."/>
            <person name="Yan M."/>
            <person name="Wang P."/>
            <person name="Xu J."/>
            <person name="Bruns T."/>
            <person name="Baldrian P."/>
            <person name="Vilgalys R."/>
            <person name="Dunand C."/>
            <person name="Henrissat B."/>
            <person name="Grigoriev I.V."/>
            <person name="Hibbett D."/>
            <person name="Nagy L.G."/>
            <person name="Martin F.M."/>
        </authorList>
    </citation>
    <scope>NUCLEOTIDE SEQUENCE</scope>
    <source>
        <strain evidence="1">P2</strain>
    </source>
</reference>
<organism evidence="1 2">
    <name type="scientific">Thelephora ganbajun</name>
    <name type="common">Ganba fungus</name>
    <dbReference type="NCBI Taxonomy" id="370292"/>
    <lineage>
        <taxon>Eukaryota</taxon>
        <taxon>Fungi</taxon>
        <taxon>Dikarya</taxon>
        <taxon>Basidiomycota</taxon>
        <taxon>Agaricomycotina</taxon>
        <taxon>Agaricomycetes</taxon>
        <taxon>Thelephorales</taxon>
        <taxon>Thelephoraceae</taxon>
        <taxon>Thelephora</taxon>
    </lineage>
</organism>
<keyword evidence="2" id="KW-1185">Reference proteome</keyword>
<accession>A0ACB6YYR3</accession>
<name>A0ACB6YYR3_THEGA</name>
<proteinExistence type="predicted"/>
<dbReference type="Proteomes" id="UP000886501">
    <property type="component" value="Unassembled WGS sequence"/>
</dbReference>
<feature type="non-terminal residue" evidence="1">
    <location>
        <position position="1"/>
    </location>
</feature>
<gene>
    <name evidence="1" type="ORF">BDM02DRAFT_3239911</name>
</gene>
<sequence>SGGAELDHKLLKFLVEDFMNENQVDIIKDKQAMSKFRKEANRLKVVLSTNDEAISTAQTKIVQIKGVYKGIDYSREIKRSQFEATADDLKVRFVIPLHTCLVKAGLTFEDVTSVILMGGASQTPMIQRTVKATVGEGKVAFDVNADEAAVIGASLSRQVKTKDIEVSDICMYDIQASYTADPEEGGPSKIITSTIFPPSSKAGSTKTLTFKKKDDFSISDHSQGIFEAKISGVAEAIANLTEKGVLEPVIKTTITLSESGFVSVSDAIAIGEVEQDLIKAHTVKSSRDTISLRRSDGTEWAVEELIAMQFSHVKELAESVAGEKVKDVTVTVPPFYTQAEHDAVVDAAEIADLRTLALVNDGTAVTINYAMTRTFPEPEIHVIYDPGASAIQTTLVEFSTVESTGKGKPKPYTQVRWSGIGSQIAQVPG</sequence>
<evidence type="ECO:0000313" key="1">
    <source>
        <dbReference type="EMBL" id="KAF9642404.1"/>
    </source>
</evidence>